<dbReference type="InterPro" id="IPR027417">
    <property type="entry name" value="P-loop_NTPase"/>
</dbReference>
<dbReference type="SUPFAM" id="SSF55729">
    <property type="entry name" value="Acyl-CoA N-acyltransferases (Nat)"/>
    <property type="match status" value="1"/>
</dbReference>
<evidence type="ECO:0000313" key="2">
    <source>
        <dbReference type="EMBL" id="KJV73023.1"/>
    </source>
</evidence>
<name>A0A0F3NYC3_ORITS</name>
<accession>A0A0F3NYC3</accession>
<protein>
    <submittedName>
        <fullName evidence="2">Acetyltransferase family protein</fullName>
    </submittedName>
</protein>
<evidence type="ECO:0000313" key="3">
    <source>
        <dbReference type="Proteomes" id="UP000033671"/>
    </source>
</evidence>
<organism evidence="2 3">
    <name type="scientific">Orientia tsutsugamushi str. TA716</name>
    <dbReference type="NCBI Taxonomy" id="1359175"/>
    <lineage>
        <taxon>Bacteria</taxon>
        <taxon>Pseudomonadati</taxon>
        <taxon>Pseudomonadota</taxon>
        <taxon>Alphaproteobacteria</taxon>
        <taxon>Rickettsiales</taxon>
        <taxon>Rickettsiaceae</taxon>
        <taxon>Rickettsieae</taxon>
        <taxon>Orientia</taxon>
    </lineage>
</organism>
<comment type="caution">
    <text evidence="2">The sequence shown here is derived from an EMBL/GenBank/DDBJ whole genome shotgun (WGS) entry which is preliminary data.</text>
</comment>
<dbReference type="Pfam" id="PF00583">
    <property type="entry name" value="Acetyltransf_1"/>
    <property type="match status" value="1"/>
</dbReference>
<sequence length="338" mass="38667">MRLYFIGCASGSGKTAVMPYLKELLNDDVAVYDFDDIGVPEGADKKWRQESTETWLQKLLSEGKYAGLLGQIVLSEILSCPSAKQIDKINFCLLDVSDFERIGRIKKRNTYGADQNMLNWAAWLRMHHQDPQWTPHVIQEDAASITDFSRLSALKSYEEAVNVKILDTTDLALHEVAAQLADWANHTENTEHSQPIPNTRYRLEFNAPNAYNTIDQKLFEFNKLCVPATQKPEVINLNFTIKNDDEVIAGICADVYIWQILYLSVFFVEENYRHQGLGAILLNKVEEKAKQLGATLSHLDTFDFQAKDFYLKHGYEVFGVLDDCPKGHKRYYMKKVLV</sequence>
<proteinExistence type="predicted"/>
<dbReference type="PATRIC" id="fig|1359175.3.peg.2966"/>
<keyword evidence="2" id="KW-0808">Transferase</keyword>
<dbReference type="PROSITE" id="PS51186">
    <property type="entry name" value="GNAT"/>
    <property type="match status" value="1"/>
</dbReference>
<dbReference type="InterPro" id="IPR000182">
    <property type="entry name" value="GNAT_dom"/>
</dbReference>
<dbReference type="Gene3D" id="3.40.630.30">
    <property type="match status" value="1"/>
</dbReference>
<dbReference type="InterPro" id="IPR016181">
    <property type="entry name" value="Acyl_CoA_acyltransferase"/>
</dbReference>
<dbReference type="EMBL" id="LAOA01000089">
    <property type="protein sequence ID" value="KJV73023.1"/>
    <property type="molecule type" value="Genomic_DNA"/>
</dbReference>
<dbReference type="Gene3D" id="3.40.50.300">
    <property type="entry name" value="P-loop containing nucleotide triphosphate hydrolases"/>
    <property type="match status" value="1"/>
</dbReference>
<dbReference type="CDD" id="cd04301">
    <property type="entry name" value="NAT_SF"/>
    <property type="match status" value="1"/>
</dbReference>
<dbReference type="SUPFAM" id="SSF52540">
    <property type="entry name" value="P-loop containing nucleoside triphosphate hydrolases"/>
    <property type="match status" value="1"/>
</dbReference>
<reference evidence="2 3" key="1">
    <citation type="submission" date="2015-01" db="EMBL/GenBank/DDBJ databases">
        <title>Genome Sequencing of Rickettsiales.</title>
        <authorList>
            <person name="Daugherty S.C."/>
            <person name="Su Q."/>
            <person name="Abolude K."/>
            <person name="Beier-Sexton M."/>
            <person name="Carlyon J.A."/>
            <person name="Carter R."/>
            <person name="Day N.P."/>
            <person name="Dumler S.J."/>
            <person name="Dyachenko V."/>
            <person name="Godinez A."/>
            <person name="Kurtti T.J."/>
            <person name="Lichay M."/>
            <person name="Mullins K.E."/>
            <person name="Ott S."/>
            <person name="Pappas-Brown V."/>
            <person name="Paris D.H."/>
            <person name="Patel P."/>
            <person name="Richards A.L."/>
            <person name="Sadzewicz L."/>
            <person name="Sears K."/>
            <person name="Seidman D."/>
            <person name="Sengamalay N."/>
            <person name="Stenos J."/>
            <person name="Tallon L.J."/>
            <person name="Vincent G."/>
            <person name="Fraser C.M."/>
            <person name="Munderloh U."/>
            <person name="Dunning-Hotopp J.C."/>
        </authorList>
    </citation>
    <scope>NUCLEOTIDE SEQUENCE [LARGE SCALE GENOMIC DNA]</scope>
    <source>
        <strain evidence="2 3">TA716</strain>
    </source>
</reference>
<dbReference type="CDD" id="cd01983">
    <property type="entry name" value="SIMIBI"/>
    <property type="match status" value="1"/>
</dbReference>
<dbReference type="Proteomes" id="UP000033671">
    <property type="component" value="Unassembled WGS sequence"/>
</dbReference>
<evidence type="ECO:0000259" key="1">
    <source>
        <dbReference type="PROSITE" id="PS51186"/>
    </source>
</evidence>
<dbReference type="GO" id="GO:0016747">
    <property type="term" value="F:acyltransferase activity, transferring groups other than amino-acyl groups"/>
    <property type="evidence" value="ECO:0007669"/>
    <property type="project" value="InterPro"/>
</dbReference>
<dbReference type="AlphaFoldDB" id="A0A0F3NYC3"/>
<gene>
    <name evidence="2" type="ORF">OTSTA716_1742</name>
</gene>
<dbReference type="RefSeq" id="WP_252831380.1">
    <property type="nucleotide sequence ID" value="NZ_LAOA01000089.1"/>
</dbReference>
<feature type="domain" description="N-acetyltransferase" evidence="1">
    <location>
        <begin position="171"/>
        <end position="338"/>
    </location>
</feature>